<reference evidence="3" key="1">
    <citation type="submission" date="2022-11" db="EMBL/GenBank/DDBJ databases">
        <title>Centuries of genome instability and evolution in soft-shell clam transmissible cancer (bioRxiv).</title>
        <authorList>
            <person name="Hart S.F.M."/>
            <person name="Yonemitsu M.A."/>
            <person name="Giersch R.M."/>
            <person name="Beal B.F."/>
            <person name="Arriagada G."/>
            <person name="Davis B.W."/>
            <person name="Ostrander E.A."/>
            <person name="Goff S.P."/>
            <person name="Metzger M.J."/>
        </authorList>
    </citation>
    <scope>NUCLEOTIDE SEQUENCE</scope>
    <source>
        <strain evidence="3">MELC-2E11</strain>
        <tissue evidence="3">Siphon/mantle</tissue>
    </source>
</reference>
<keyword evidence="1" id="KW-0175">Coiled coil</keyword>
<evidence type="ECO:0000259" key="2">
    <source>
        <dbReference type="Pfam" id="PF16026"/>
    </source>
</evidence>
<keyword evidence="4" id="KW-1185">Reference proteome</keyword>
<evidence type="ECO:0000256" key="1">
    <source>
        <dbReference type="SAM" id="Coils"/>
    </source>
</evidence>
<gene>
    <name evidence="3" type="ORF">MAR_023198</name>
</gene>
<dbReference type="Pfam" id="PF16026">
    <property type="entry name" value="MIEAP"/>
    <property type="match status" value="1"/>
</dbReference>
<dbReference type="EMBL" id="CP111014">
    <property type="protein sequence ID" value="WAQ98825.1"/>
    <property type="molecule type" value="Genomic_DNA"/>
</dbReference>
<evidence type="ECO:0000313" key="4">
    <source>
        <dbReference type="Proteomes" id="UP001164746"/>
    </source>
</evidence>
<name>A0ABY7DV61_MYAAR</name>
<proteinExistence type="predicted"/>
<organism evidence="3 4">
    <name type="scientific">Mya arenaria</name>
    <name type="common">Soft-shell clam</name>
    <dbReference type="NCBI Taxonomy" id="6604"/>
    <lineage>
        <taxon>Eukaryota</taxon>
        <taxon>Metazoa</taxon>
        <taxon>Spiralia</taxon>
        <taxon>Lophotrochozoa</taxon>
        <taxon>Mollusca</taxon>
        <taxon>Bivalvia</taxon>
        <taxon>Autobranchia</taxon>
        <taxon>Heteroconchia</taxon>
        <taxon>Euheterodonta</taxon>
        <taxon>Imparidentia</taxon>
        <taxon>Neoheterodontei</taxon>
        <taxon>Myida</taxon>
        <taxon>Myoidea</taxon>
        <taxon>Myidae</taxon>
        <taxon>Mya</taxon>
    </lineage>
</organism>
<protein>
    <recommendedName>
        <fullName evidence="2">Mitochondria-eating protein C-terminal domain-containing protein</fullName>
    </recommendedName>
</protein>
<dbReference type="Proteomes" id="UP001164746">
    <property type="component" value="Chromosome 3"/>
</dbReference>
<feature type="domain" description="Mitochondria-eating protein C-terminal" evidence="2">
    <location>
        <begin position="176"/>
        <end position="257"/>
    </location>
</feature>
<accession>A0ABY7DV61</accession>
<evidence type="ECO:0000313" key="3">
    <source>
        <dbReference type="EMBL" id="WAQ98825.1"/>
    </source>
</evidence>
<dbReference type="InterPro" id="IPR031981">
    <property type="entry name" value="MIEAP_C"/>
</dbReference>
<feature type="coiled-coil region" evidence="1">
    <location>
        <begin position="6"/>
        <end position="33"/>
    </location>
</feature>
<sequence length="264" mass="30643">MFNNSKQCQEELLEELEDKLKVWQEKINVLKRNIKKSNTIKKELLIELKAALEYLRQMNTFQFCERKAQLILQKREDAVNLLFEEYRNSAILERALLVIASYGSLIFIQKCLVLTSGEDMQLQKRWEPKRRNFLDSKTFTDDTPQQADPVHVDKQMKQLRKEVAGSILPIVQKAYMDASWQMECLSSLKPFINKCLFIGWMMVVQTPPMDFKSAKKGDHFDKNIFNQYTKSGKFIDFVVWPALLLNKDGPVVGKGTAQPGIITT</sequence>